<reference evidence="1 2" key="1">
    <citation type="submission" date="2013-07" db="EMBL/GenBank/DDBJ databases">
        <authorList>
            <person name="Schaap P.J."/>
            <person name="Mehboob F."/>
            <person name="Oosterkamp M.J."/>
            <person name="de Vos W.M."/>
            <person name="Stams A.J.M."/>
            <person name="Koehorst J.J."/>
        </authorList>
    </citation>
    <scope>NUCLEOTIDE SEQUENCE [LARGE SCALE GENOMIC DNA]</scope>
    <source>
        <strain evidence="1 2">AW-1</strain>
    </source>
</reference>
<dbReference type="EMBL" id="AOFQ01000044">
    <property type="protein sequence ID" value="ESQ98799.1"/>
    <property type="molecule type" value="Genomic_DNA"/>
</dbReference>
<dbReference type="Gene3D" id="1.10.260.40">
    <property type="entry name" value="lambda repressor-like DNA-binding domains"/>
    <property type="match status" value="1"/>
</dbReference>
<dbReference type="GO" id="GO:0003677">
    <property type="term" value="F:DNA binding"/>
    <property type="evidence" value="ECO:0007669"/>
    <property type="project" value="InterPro"/>
</dbReference>
<evidence type="ECO:0000313" key="2">
    <source>
        <dbReference type="Proteomes" id="UP000017822"/>
    </source>
</evidence>
<organism evidence="1 2">
    <name type="scientific">Stutzerimonas chloritidismutans AW-1</name>
    <dbReference type="NCBI Taxonomy" id="1263865"/>
    <lineage>
        <taxon>Bacteria</taxon>
        <taxon>Pseudomonadati</taxon>
        <taxon>Pseudomonadota</taxon>
        <taxon>Gammaproteobacteria</taxon>
        <taxon>Pseudomonadales</taxon>
        <taxon>Pseudomonadaceae</taxon>
        <taxon>Stutzerimonas</taxon>
    </lineage>
</organism>
<protein>
    <submittedName>
        <fullName evidence="1">Uncharacterized protein</fullName>
    </submittedName>
</protein>
<gene>
    <name evidence="1" type="ORF">F753_14020</name>
</gene>
<name>V4Q7V8_STUCH</name>
<evidence type="ECO:0000313" key="1">
    <source>
        <dbReference type="EMBL" id="ESQ98799.1"/>
    </source>
</evidence>
<dbReference type="InterPro" id="IPR010982">
    <property type="entry name" value="Lambda_DNA-bd_dom_sf"/>
</dbReference>
<dbReference type="AlphaFoldDB" id="V4Q7V8"/>
<proteinExistence type="predicted"/>
<dbReference type="Proteomes" id="UP000017822">
    <property type="component" value="Unassembled WGS sequence"/>
</dbReference>
<sequence>MEALTGIPATSWNKAFHGKQRPTLEMLLAVARLWPDYAFWLMTGVTDAKHGHVSCRKAAAKSFYPERSFRRRKAARGYFLHLIEMFNRTYGDGDGFESDAEELEARAELALLELARDNEEQLLNNPTRLEELVKLYQAAKNELDSPAPTDEP</sequence>
<accession>V4Q7V8</accession>
<comment type="caution">
    <text evidence="1">The sequence shown here is derived from an EMBL/GenBank/DDBJ whole genome shotgun (WGS) entry which is preliminary data.</text>
</comment>